<comment type="cofactor">
    <cofactor evidence="1">
        <name>heme</name>
        <dbReference type="ChEBI" id="CHEBI:30413"/>
    </cofactor>
</comment>
<dbReference type="GO" id="GO:0020037">
    <property type="term" value="F:heme binding"/>
    <property type="evidence" value="ECO:0007669"/>
    <property type="project" value="InterPro"/>
</dbReference>
<dbReference type="PANTHER" id="PTHR47366">
    <property type="entry name" value="TWO-ON-TWO HEMOGLOBIN-3"/>
    <property type="match status" value="1"/>
</dbReference>
<dbReference type="EMBL" id="AEEC02000010">
    <property type="protein sequence ID" value="EOA05110.1"/>
    <property type="molecule type" value="Genomic_DNA"/>
</dbReference>
<reference evidence="7 8" key="1">
    <citation type="journal article" date="2013" name="Front. Microbiol.">
        <title>The genome of the endophytic bacterium H. frisingense GSF30(T) identifies diverse strategies in the Herbaspirillum genus to interact with plants.</title>
        <authorList>
            <person name="Straub D."/>
            <person name="Rothballer M."/>
            <person name="Hartmann A."/>
            <person name="Ludewig U."/>
        </authorList>
    </citation>
    <scope>NUCLEOTIDE SEQUENCE [LARGE SCALE GENOMIC DNA]</scope>
    <source>
        <strain evidence="7 8">GSF30</strain>
    </source>
</reference>
<dbReference type="InterPro" id="IPR019795">
    <property type="entry name" value="Globin_bac-like_CS"/>
</dbReference>
<keyword evidence="5" id="KW-0408">Iron</keyword>
<evidence type="ECO:0000313" key="7">
    <source>
        <dbReference type="EMBL" id="EOA05110.1"/>
    </source>
</evidence>
<dbReference type="AlphaFoldDB" id="A0AAI9IFN3"/>
<dbReference type="CDD" id="cd14773">
    <property type="entry name" value="TrHb2_PhHbO-like_O"/>
    <property type="match status" value="1"/>
</dbReference>
<dbReference type="Proteomes" id="UP000006772">
    <property type="component" value="Unassembled WGS sequence"/>
</dbReference>
<keyword evidence="2" id="KW-0813">Transport</keyword>
<keyword evidence="4" id="KW-0479">Metal-binding</keyword>
<sequence length="150" mass="16539">MCATRIPLKLPHRAAPMAGPSIPPALANPHYQQIGGEPVVRQLVDRFYALMDQLPQAAVVRAMHPADLAPARQRLFMFLSGWLGGPPLYTEAFGHPRLRQAHAGFAIDPAARDAWMACMNQALQELVPDEVLRQQLGAAFFKTADFLCNQ</sequence>
<comment type="caution">
    <text evidence="7">The sequence shown here is derived from an EMBL/GenBank/DDBJ whole genome shotgun (WGS) entry which is preliminary data.</text>
</comment>
<dbReference type="InterPro" id="IPR009050">
    <property type="entry name" value="Globin-like_sf"/>
</dbReference>
<proteinExistence type="inferred from homology"/>
<comment type="similarity">
    <text evidence="6">Belongs to the truncated hemoglobin family. Group II subfamily.</text>
</comment>
<evidence type="ECO:0000256" key="1">
    <source>
        <dbReference type="ARBA" id="ARBA00001971"/>
    </source>
</evidence>
<evidence type="ECO:0000256" key="6">
    <source>
        <dbReference type="ARBA" id="ARBA00034496"/>
    </source>
</evidence>
<organism evidence="7 8">
    <name type="scientific">Herbaspirillum frisingense GSF30</name>
    <dbReference type="NCBI Taxonomy" id="864073"/>
    <lineage>
        <taxon>Bacteria</taxon>
        <taxon>Pseudomonadati</taxon>
        <taxon>Pseudomonadota</taxon>
        <taxon>Betaproteobacteria</taxon>
        <taxon>Burkholderiales</taxon>
        <taxon>Oxalobacteraceae</taxon>
        <taxon>Herbaspirillum</taxon>
    </lineage>
</organism>
<dbReference type="SUPFAM" id="SSF46458">
    <property type="entry name" value="Globin-like"/>
    <property type="match status" value="1"/>
</dbReference>
<dbReference type="PROSITE" id="PS01213">
    <property type="entry name" value="GLOBIN_FAM_2"/>
    <property type="match status" value="1"/>
</dbReference>
<dbReference type="Gene3D" id="1.10.490.10">
    <property type="entry name" value="Globins"/>
    <property type="match status" value="1"/>
</dbReference>
<dbReference type="Pfam" id="PF01152">
    <property type="entry name" value="Bac_globin"/>
    <property type="match status" value="1"/>
</dbReference>
<evidence type="ECO:0000313" key="8">
    <source>
        <dbReference type="Proteomes" id="UP000006772"/>
    </source>
</evidence>
<name>A0AAI9IFN3_9BURK</name>
<accession>A0AAI9IFN3</accession>
<dbReference type="InterPro" id="IPR012292">
    <property type="entry name" value="Globin/Proto"/>
</dbReference>
<evidence type="ECO:0000256" key="2">
    <source>
        <dbReference type="ARBA" id="ARBA00022448"/>
    </source>
</evidence>
<dbReference type="PANTHER" id="PTHR47366:SF1">
    <property type="entry name" value="TWO-ON-TWO HEMOGLOBIN-3"/>
    <property type="match status" value="1"/>
</dbReference>
<dbReference type="InterPro" id="IPR044203">
    <property type="entry name" value="GlbO/GLB3-like"/>
</dbReference>
<keyword evidence="3" id="KW-0349">Heme</keyword>
<evidence type="ECO:0000256" key="5">
    <source>
        <dbReference type="ARBA" id="ARBA00023004"/>
    </source>
</evidence>
<gene>
    <name evidence="7" type="ORF">HFRIS_009515</name>
</gene>
<dbReference type="InterPro" id="IPR001486">
    <property type="entry name" value="Hemoglobin_trunc"/>
</dbReference>
<dbReference type="GO" id="GO:0019825">
    <property type="term" value="F:oxygen binding"/>
    <property type="evidence" value="ECO:0007669"/>
    <property type="project" value="InterPro"/>
</dbReference>
<evidence type="ECO:0000256" key="3">
    <source>
        <dbReference type="ARBA" id="ARBA00022617"/>
    </source>
</evidence>
<protein>
    <submittedName>
        <fullName evidence="7">Oxygen-binding protein</fullName>
    </submittedName>
</protein>
<dbReference type="GO" id="GO:0046872">
    <property type="term" value="F:metal ion binding"/>
    <property type="evidence" value="ECO:0007669"/>
    <property type="project" value="UniProtKB-KW"/>
</dbReference>
<dbReference type="GO" id="GO:0005344">
    <property type="term" value="F:oxygen carrier activity"/>
    <property type="evidence" value="ECO:0007669"/>
    <property type="project" value="InterPro"/>
</dbReference>
<evidence type="ECO:0000256" key="4">
    <source>
        <dbReference type="ARBA" id="ARBA00022723"/>
    </source>
</evidence>